<dbReference type="InterPro" id="IPR008551">
    <property type="entry name" value="TANGO2"/>
</dbReference>
<organism evidence="1">
    <name type="scientific">Timema monikensis</name>
    <dbReference type="NCBI Taxonomy" id="170555"/>
    <lineage>
        <taxon>Eukaryota</taxon>
        <taxon>Metazoa</taxon>
        <taxon>Ecdysozoa</taxon>
        <taxon>Arthropoda</taxon>
        <taxon>Hexapoda</taxon>
        <taxon>Insecta</taxon>
        <taxon>Pterygota</taxon>
        <taxon>Neoptera</taxon>
        <taxon>Polyneoptera</taxon>
        <taxon>Phasmatodea</taxon>
        <taxon>Timematodea</taxon>
        <taxon>Timematoidea</taxon>
        <taxon>Timematidae</taxon>
        <taxon>Timema</taxon>
    </lineage>
</organism>
<dbReference type="EMBL" id="OB798065">
    <property type="protein sequence ID" value="CAD7434694.1"/>
    <property type="molecule type" value="Genomic_DNA"/>
</dbReference>
<dbReference type="AlphaFoldDB" id="A0A7R9EKK4"/>
<dbReference type="GO" id="GO:0009306">
    <property type="term" value="P:protein secretion"/>
    <property type="evidence" value="ECO:0007669"/>
    <property type="project" value="TreeGrafter"/>
</dbReference>
<sequence length="227" mass="25268">MSHQSPNLPQVFGSYGGQAGEGREGIISNMPMYTCCSYAPKVSAEGVRLVVNATTKTGSLYHICFFNPFFSVVMLVEKNDSLSIDVQAFSSQQGTKLLFLKMCILFLYTKPMVEDGEYRVILASNRDENYTRPAQPLATWIDNPVIMGGRDMEPGKEGGTWLAMGLHGRISILLNILQGKSPLNKGRGNIVSSCLSNKSETTETFLENFRKEIYQYNPFNLITVQIQ</sequence>
<accession>A0A7R9EKK4</accession>
<dbReference type="PANTHER" id="PTHR17985:SF8">
    <property type="entry name" value="TRANSPORT AND GOLGI ORGANIZATION PROTEIN 2 HOMOLOG"/>
    <property type="match status" value="1"/>
</dbReference>
<dbReference type="PANTHER" id="PTHR17985">
    <property type="entry name" value="SER/THR-RICH PROTEIN T10 IN DGCR REGION"/>
    <property type="match status" value="1"/>
</dbReference>
<name>A0A7R9EKK4_9NEOP</name>
<proteinExistence type="predicted"/>
<dbReference type="GO" id="GO:0007030">
    <property type="term" value="P:Golgi organization"/>
    <property type="evidence" value="ECO:0007669"/>
    <property type="project" value="TreeGrafter"/>
</dbReference>
<protein>
    <submittedName>
        <fullName evidence="1">Uncharacterized protein</fullName>
    </submittedName>
</protein>
<reference evidence="1" key="1">
    <citation type="submission" date="2020-11" db="EMBL/GenBank/DDBJ databases">
        <authorList>
            <person name="Tran Van P."/>
        </authorList>
    </citation>
    <scope>NUCLEOTIDE SEQUENCE</scope>
</reference>
<dbReference type="Pfam" id="PF05742">
    <property type="entry name" value="TANGO2"/>
    <property type="match status" value="1"/>
</dbReference>
<dbReference type="GO" id="GO:0005794">
    <property type="term" value="C:Golgi apparatus"/>
    <property type="evidence" value="ECO:0007669"/>
    <property type="project" value="TreeGrafter"/>
</dbReference>
<gene>
    <name evidence="1" type="ORF">TMSB3V08_LOCUS11344</name>
</gene>
<evidence type="ECO:0000313" key="1">
    <source>
        <dbReference type="EMBL" id="CAD7434694.1"/>
    </source>
</evidence>